<dbReference type="Proteomes" id="UP000017836">
    <property type="component" value="Unassembled WGS sequence"/>
</dbReference>
<dbReference type="HOGENOM" id="CLU_2323559_0_0_1"/>
<accession>W1PZB5</accession>
<organism evidence="1 2">
    <name type="scientific">Amborella trichopoda</name>
    <dbReference type="NCBI Taxonomy" id="13333"/>
    <lineage>
        <taxon>Eukaryota</taxon>
        <taxon>Viridiplantae</taxon>
        <taxon>Streptophyta</taxon>
        <taxon>Embryophyta</taxon>
        <taxon>Tracheophyta</taxon>
        <taxon>Spermatophyta</taxon>
        <taxon>Magnoliopsida</taxon>
        <taxon>Amborellales</taxon>
        <taxon>Amborellaceae</taxon>
        <taxon>Amborella</taxon>
    </lineage>
</organism>
<dbReference type="AlphaFoldDB" id="W1PZB5"/>
<dbReference type="EMBL" id="KI392596">
    <property type="protein sequence ID" value="ERN12920.1"/>
    <property type="molecule type" value="Genomic_DNA"/>
</dbReference>
<proteinExistence type="predicted"/>
<keyword evidence="2" id="KW-1185">Reference proteome</keyword>
<reference evidence="2" key="1">
    <citation type="journal article" date="2013" name="Science">
        <title>The Amborella genome and the evolution of flowering plants.</title>
        <authorList>
            <consortium name="Amborella Genome Project"/>
        </authorList>
    </citation>
    <scope>NUCLEOTIDE SEQUENCE [LARGE SCALE GENOMIC DNA]</scope>
</reference>
<evidence type="ECO:0000313" key="2">
    <source>
        <dbReference type="Proteomes" id="UP000017836"/>
    </source>
</evidence>
<dbReference type="Gramene" id="ERN12920">
    <property type="protein sequence ID" value="ERN12920"/>
    <property type="gene ID" value="AMTR_s00050p00206180"/>
</dbReference>
<name>W1PZB5_AMBTC</name>
<gene>
    <name evidence="1" type="ORF">AMTR_s00050p00206180</name>
</gene>
<protein>
    <submittedName>
        <fullName evidence="1">Uncharacterized protein</fullName>
    </submittedName>
</protein>
<sequence>MALIEKSLFSVNLPSNTTPSALSNPSNKRNLRLITACSSSHYRSLEGSLVTSRSSPSVSAPSLDIAGAGVVVVEEIIFHYEWLRDRHGPLVLEASIPPK</sequence>
<evidence type="ECO:0000313" key="1">
    <source>
        <dbReference type="EMBL" id="ERN12920.1"/>
    </source>
</evidence>